<accession>A0A8X6PM30</accession>
<proteinExistence type="predicted"/>
<feature type="non-terminal residue" evidence="1">
    <location>
        <position position="50"/>
    </location>
</feature>
<sequence length="50" mass="5625">MGSESLFRSSAKFRTVLEFKATSFRSIHRFVGHPGWLCSTAVAHQAEPCR</sequence>
<dbReference type="EMBL" id="BMAW01118201">
    <property type="protein sequence ID" value="GFT78516.1"/>
    <property type="molecule type" value="Genomic_DNA"/>
</dbReference>
<gene>
    <name evidence="1" type="ORF">NPIL_495931</name>
</gene>
<reference evidence="1" key="1">
    <citation type="submission" date="2020-08" db="EMBL/GenBank/DDBJ databases">
        <title>Multicomponent nature underlies the extraordinary mechanical properties of spider dragline silk.</title>
        <authorList>
            <person name="Kono N."/>
            <person name="Nakamura H."/>
            <person name="Mori M."/>
            <person name="Yoshida Y."/>
            <person name="Ohtoshi R."/>
            <person name="Malay A.D."/>
            <person name="Moran D.A.P."/>
            <person name="Tomita M."/>
            <person name="Numata K."/>
            <person name="Arakawa K."/>
        </authorList>
    </citation>
    <scope>NUCLEOTIDE SEQUENCE</scope>
</reference>
<name>A0A8X6PM30_NEPPI</name>
<evidence type="ECO:0000313" key="1">
    <source>
        <dbReference type="EMBL" id="GFT78516.1"/>
    </source>
</evidence>
<protein>
    <submittedName>
        <fullName evidence="1">Uncharacterized protein</fullName>
    </submittedName>
</protein>
<keyword evidence="2" id="KW-1185">Reference proteome</keyword>
<dbReference type="AlphaFoldDB" id="A0A8X6PM30"/>
<organism evidence="1 2">
    <name type="scientific">Nephila pilipes</name>
    <name type="common">Giant wood spider</name>
    <name type="synonym">Nephila maculata</name>
    <dbReference type="NCBI Taxonomy" id="299642"/>
    <lineage>
        <taxon>Eukaryota</taxon>
        <taxon>Metazoa</taxon>
        <taxon>Ecdysozoa</taxon>
        <taxon>Arthropoda</taxon>
        <taxon>Chelicerata</taxon>
        <taxon>Arachnida</taxon>
        <taxon>Araneae</taxon>
        <taxon>Araneomorphae</taxon>
        <taxon>Entelegynae</taxon>
        <taxon>Araneoidea</taxon>
        <taxon>Nephilidae</taxon>
        <taxon>Nephila</taxon>
    </lineage>
</organism>
<comment type="caution">
    <text evidence="1">The sequence shown here is derived from an EMBL/GenBank/DDBJ whole genome shotgun (WGS) entry which is preliminary data.</text>
</comment>
<dbReference type="Proteomes" id="UP000887013">
    <property type="component" value="Unassembled WGS sequence"/>
</dbReference>
<evidence type="ECO:0000313" key="2">
    <source>
        <dbReference type="Proteomes" id="UP000887013"/>
    </source>
</evidence>